<feature type="domain" description="TIR" evidence="1">
    <location>
        <begin position="172"/>
        <end position="280"/>
    </location>
</feature>
<dbReference type="EMBL" id="LS483458">
    <property type="protein sequence ID" value="SQH96695.1"/>
    <property type="molecule type" value="Genomic_DNA"/>
</dbReference>
<dbReference type="GO" id="GO:0007165">
    <property type="term" value="P:signal transduction"/>
    <property type="evidence" value="ECO:0007669"/>
    <property type="project" value="InterPro"/>
</dbReference>
<proteinExistence type="predicted"/>
<dbReference type="Pfam" id="PF18163">
    <property type="entry name" value="LD_cluster2"/>
    <property type="match status" value="1"/>
</dbReference>
<dbReference type="Proteomes" id="UP000248808">
    <property type="component" value="Chromosome 1"/>
</dbReference>
<reference evidence="2 3" key="1">
    <citation type="submission" date="2018-06" db="EMBL/GenBank/DDBJ databases">
        <authorList>
            <consortium name="Pathogen Informatics"/>
            <person name="Doyle S."/>
        </authorList>
    </citation>
    <scope>NUCLEOTIDE SEQUENCE [LARGE SCALE GENOMIC DNA]</scope>
    <source>
        <strain evidence="2 3">NCTC10839</strain>
    </source>
</reference>
<dbReference type="AlphaFoldDB" id="A0A2X4U1N4"/>
<dbReference type="InterPro" id="IPR035897">
    <property type="entry name" value="Toll_tir_struct_dom_sf"/>
</dbReference>
<dbReference type="InterPro" id="IPR000157">
    <property type="entry name" value="TIR_dom"/>
</dbReference>
<dbReference type="InterPro" id="IPR041160">
    <property type="entry name" value="LD_cluster2"/>
</dbReference>
<accession>A0A2X4U1N4</accession>
<dbReference type="Gene3D" id="3.40.50.10140">
    <property type="entry name" value="Toll/interleukin-1 receptor homology (TIR) domain"/>
    <property type="match status" value="1"/>
</dbReference>
<dbReference type="SUPFAM" id="SSF52200">
    <property type="entry name" value="Toll/Interleukin receptor TIR domain"/>
    <property type="match status" value="1"/>
</dbReference>
<dbReference type="KEGG" id="hhz:NCTC10839_00557"/>
<evidence type="ECO:0000313" key="2">
    <source>
        <dbReference type="EMBL" id="SQH96695.1"/>
    </source>
</evidence>
<sequence length="684" mass="79045">MSMQITPPLAVHFIWHPDDNENIYSTMMEFRRYLTRDIERPFSRELNIPTFLYSSRKPKTPPSSTPQKLAEKDVIFLFISSNTLMDPGWEHYIHSLPEQDNYHIVPVAIEREGLNQTSSGHLKNYNCIRAFDWPSELKKEYAILFLSHELYRFGLKGVTENSLGIDSSIRLFLSHAKKGDTGLKHAEAIKDFIDNSNMQRFFDANEISPGFKFDHEIESHIKNSTIIAIESDAYSSRYWCQREILSAKRERRPIILVNSLEEYEDRVFPAASNIPCVHITAEPLEKKDILRILIAALLETIRFEHVHKLLRSYQEQGWIDKSAEIFARPPEIQQIVDILDKEHKDNLVICYPEPPLYKEETEWTNHFKITVSTPLWSSKQENETSSNLRIGLSISDYLPDGYETYNQDIDELKRFSQSLARHLLAGEHTLIYGGDLRDEGFTKFILDEATVLRDRLQTDQLFVENHLAWPLYTKKENTKWYANYKTVVKPVSANIPDDVKGLIQNEELFLEPNCPANKYIWSRCLTEMREKSIYSSDIRVFAGGKFENYLGKMPGVLEEFLIAYKEKKAIFLVGGLGGLTGKLCDSIKNQCLAEEFTEEWQTSHNAFYKELQDIARSHNNNANYDNIKSIIENISISELAKKAGLTAKEYERLMQTPFVDECVHLILKGIKNLSSKEGSLNDQA</sequence>
<gene>
    <name evidence="2" type="ORF">NCTC10839_00557</name>
</gene>
<protein>
    <recommendedName>
        <fullName evidence="1">TIR domain-containing protein</fullName>
    </recommendedName>
</protein>
<dbReference type="GeneID" id="56957155"/>
<evidence type="ECO:0000313" key="3">
    <source>
        <dbReference type="Proteomes" id="UP000248808"/>
    </source>
</evidence>
<organism evidence="2 3">
    <name type="scientific">Haemophilus haemolyticus</name>
    <dbReference type="NCBI Taxonomy" id="726"/>
    <lineage>
        <taxon>Bacteria</taxon>
        <taxon>Pseudomonadati</taxon>
        <taxon>Pseudomonadota</taxon>
        <taxon>Gammaproteobacteria</taxon>
        <taxon>Pasteurellales</taxon>
        <taxon>Pasteurellaceae</taxon>
        <taxon>Haemophilus</taxon>
    </lineage>
</organism>
<dbReference type="RefSeq" id="WP_111696243.1">
    <property type="nucleotide sequence ID" value="NZ_LS483458.1"/>
</dbReference>
<dbReference type="Pfam" id="PF13676">
    <property type="entry name" value="TIR_2"/>
    <property type="match status" value="1"/>
</dbReference>
<evidence type="ECO:0000259" key="1">
    <source>
        <dbReference type="Pfam" id="PF13676"/>
    </source>
</evidence>
<name>A0A2X4U1N4_HAEHA</name>